<gene>
    <name evidence="3" type="ORF">SAMN05192574_10768</name>
</gene>
<dbReference type="InterPro" id="IPR025970">
    <property type="entry name" value="SusE"/>
</dbReference>
<dbReference type="Pfam" id="PF16411">
    <property type="entry name" value="SusF_SusE"/>
    <property type="match status" value="1"/>
</dbReference>
<evidence type="ECO:0000259" key="1">
    <source>
        <dbReference type="Pfam" id="PF14292"/>
    </source>
</evidence>
<dbReference type="Gene3D" id="2.60.40.3620">
    <property type="match status" value="2"/>
</dbReference>
<keyword evidence="4" id="KW-1185">Reference proteome</keyword>
<accession>A0A1H8NRS0</accession>
<dbReference type="CDD" id="cd12956">
    <property type="entry name" value="CBM_SusE-F_like"/>
    <property type="match status" value="1"/>
</dbReference>
<dbReference type="EMBL" id="FOCL01000007">
    <property type="protein sequence ID" value="SEO32307.1"/>
    <property type="molecule type" value="Genomic_DNA"/>
</dbReference>
<protein>
    <submittedName>
        <fullName evidence="3">Uncharacterized protein</fullName>
    </submittedName>
</protein>
<dbReference type="Pfam" id="PF14292">
    <property type="entry name" value="SusE"/>
    <property type="match status" value="1"/>
</dbReference>
<proteinExistence type="predicted"/>
<dbReference type="InterPro" id="IPR032187">
    <property type="entry name" value="SusF/SusE-like_C"/>
</dbReference>
<dbReference type="STRING" id="551995.SAMN05192574_10768"/>
<dbReference type="Proteomes" id="UP000198942">
    <property type="component" value="Unassembled WGS sequence"/>
</dbReference>
<evidence type="ECO:0000313" key="4">
    <source>
        <dbReference type="Proteomes" id="UP000198942"/>
    </source>
</evidence>
<feature type="domain" description="Outer membrane protein SusF/SusE-like C-terminal" evidence="2">
    <location>
        <begin position="254"/>
        <end position="345"/>
    </location>
</feature>
<dbReference type="AlphaFoldDB" id="A0A1H8NRS0"/>
<evidence type="ECO:0000313" key="3">
    <source>
        <dbReference type="EMBL" id="SEO32307.1"/>
    </source>
</evidence>
<feature type="domain" description="SusE outer membrane protein" evidence="1">
    <location>
        <begin position="20"/>
        <end position="125"/>
    </location>
</feature>
<reference evidence="4" key="1">
    <citation type="submission" date="2016-10" db="EMBL/GenBank/DDBJ databases">
        <authorList>
            <person name="Varghese N."/>
            <person name="Submissions S."/>
        </authorList>
    </citation>
    <scope>NUCLEOTIDE SEQUENCE [LARGE SCALE GENOMIC DNA]</scope>
    <source>
        <strain evidence="4">Gh-48</strain>
    </source>
</reference>
<evidence type="ECO:0000259" key="2">
    <source>
        <dbReference type="Pfam" id="PF16411"/>
    </source>
</evidence>
<organism evidence="3 4">
    <name type="scientific">Mucilaginibacter gossypiicola</name>
    <dbReference type="NCBI Taxonomy" id="551995"/>
    <lineage>
        <taxon>Bacteria</taxon>
        <taxon>Pseudomonadati</taxon>
        <taxon>Bacteroidota</taxon>
        <taxon>Sphingobacteriia</taxon>
        <taxon>Sphingobacteriales</taxon>
        <taxon>Sphingobacteriaceae</taxon>
        <taxon>Mucilaginibacter</taxon>
    </lineage>
</organism>
<sequence length="354" mass="37858">MAISCMALGCHKDAQLTTLAPVAFTSAVNASTKQVILSAATDSTPAVLTLKWPAVIYPVKAHVTYTLQVDKPADTVGASAWANATAILIGNDVLTKAFKGADLNTLALAVGITANDTANMVFRVQAYQDRAVYTHGVTVSVSPWKPAVVFSHGWPVLWIPGDYQGWSPGTAPTVAAEQTNIYEGYIYQPAGGTHQFKFTNAQDWNHINYGDAGNGTLTTDGNAAGMTLPGAGYYELVCNPVTLTWNYTLTTWGIIGDATPGGWNSDTQMSYDPIKQVWSVTCNMVASGSFKFRANNAWSIDFGVDANGKLAYADNPAYPYNGSLGNLTVPSSGNYTITLDLHDPNNYNFTLKKN</sequence>
<name>A0A1H8NRS0_9SPHI</name>
<dbReference type="CDD" id="cd12967">
    <property type="entry name" value="CBM_SusE-F_like_u1"/>
    <property type="match status" value="1"/>
</dbReference>